<name>A0A9N9MUB4_9CUCU</name>
<dbReference type="InterPro" id="IPR058520">
    <property type="entry name" value="DUF8207"/>
</dbReference>
<protein>
    <recommendedName>
        <fullName evidence="2">DUF8207 domain-containing protein</fullName>
    </recommendedName>
</protein>
<feature type="compositionally biased region" description="Polar residues" evidence="1">
    <location>
        <begin position="19"/>
        <end position="40"/>
    </location>
</feature>
<dbReference type="OrthoDB" id="6780756at2759"/>
<sequence length="312" mass="36377">MQADDKLMLEKMYEPVTKPLNSMSQSLEKQKLQNVLQSDRPTSKKKTELDISSNFFTPIHRKWKGILDGSDSDEENSVASYEENSPEIYIEGLYNKPSEYDTVYGVRTEKKHKNKYFIGDAEAKFNSGNIDLWRNNEKIGSFKGSNELYDLLFLKKPKVLDNLTKLSDNTLETYREILKRTHAMNHNYNKDKKIRTSRWPKFSELLDPLFKPTQETAEIGKSEVPTTEDHVFEVESVDNSEFAICEYGATKDLIIDQPFIRNSTIEELKLKLEQKELLEYMHSQYYGVLVMITAADLMLNCPYYIPTIYKRI</sequence>
<evidence type="ECO:0000259" key="2">
    <source>
        <dbReference type="Pfam" id="PF26634"/>
    </source>
</evidence>
<reference evidence="3" key="1">
    <citation type="submission" date="2022-01" db="EMBL/GenBank/DDBJ databases">
        <authorList>
            <person name="King R."/>
        </authorList>
    </citation>
    <scope>NUCLEOTIDE SEQUENCE</scope>
</reference>
<keyword evidence="4" id="KW-1185">Reference proteome</keyword>
<dbReference type="AlphaFoldDB" id="A0A9N9MUB4"/>
<feature type="region of interest" description="Disordered" evidence="1">
    <location>
        <begin position="19"/>
        <end position="46"/>
    </location>
</feature>
<dbReference type="EMBL" id="OU892283">
    <property type="protein sequence ID" value="CAG9771684.1"/>
    <property type="molecule type" value="Genomic_DNA"/>
</dbReference>
<dbReference type="PANTHER" id="PTHR35374:SF1">
    <property type="entry name" value="PROTEIN KINASE DOMAIN-CONTAINING PROTEIN"/>
    <property type="match status" value="1"/>
</dbReference>
<evidence type="ECO:0000313" key="3">
    <source>
        <dbReference type="EMBL" id="CAG9771684.1"/>
    </source>
</evidence>
<organism evidence="3 4">
    <name type="scientific">Ceutorhynchus assimilis</name>
    <name type="common">cabbage seed weevil</name>
    <dbReference type="NCBI Taxonomy" id="467358"/>
    <lineage>
        <taxon>Eukaryota</taxon>
        <taxon>Metazoa</taxon>
        <taxon>Ecdysozoa</taxon>
        <taxon>Arthropoda</taxon>
        <taxon>Hexapoda</taxon>
        <taxon>Insecta</taxon>
        <taxon>Pterygota</taxon>
        <taxon>Neoptera</taxon>
        <taxon>Endopterygota</taxon>
        <taxon>Coleoptera</taxon>
        <taxon>Polyphaga</taxon>
        <taxon>Cucujiformia</taxon>
        <taxon>Curculionidae</taxon>
        <taxon>Ceutorhynchinae</taxon>
        <taxon>Ceutorhynchus</taxon>
    </lineage>
</organism>
<accession>A0A9N9MUB4</accession>
<feature type="domain" description="DUF8207" evidence="2">
    <location>
        <begin position="99"/>
        <end position="210"/>
    </location>
</feature>
<evidence type="ECO:0000313" key="4">
    <source>
        <dbReference type="Proteomes" id="UP001152799"/>
    </source>
</evidence>
<gene>
    <name evidence="3" type="ORF">CEUTPL_LOCUS12113</name>
</gene>
<dbReference type="PANTHER" id="PTHR35374">
    <property type="entry name" value="CYCLIN-DEPENDENT KINASE 11A-LIKE"/>
    <property type="match status" value="1"/>
</dbReference>
<proteinExistence type="predicted"/>
<evidence type="ECO:0000256" key="1">
    <source>
        <dbReference type="SAM" id="MobiDB-lite"/>
    </source>
</evidence>
<dbReference type="Proteomes" id="UP001152799">
    <property type="component" value="Chromosome 7"/>
</dbReference>
<dbReference type="Pfam" id="PF26634">
    <property type="entry name" value="DUF8207"/>
    <property type="match status" value="1"/>
</dbReference>